<dbReference type="InterPro" id="IPR052790">
    <property type="entry name" value="YEATS_domain"/>
</dbReference>
<feature type="region of interest" description="Disordered" evidence="1">
    <location>
        <begin position="345"/>
        <end position="365"/>
    </location>
</feature>
<gene>
    <name evidence="2" type="ORF">P7K49_033070</name>
</gene>
<reference evidence="2 3" key="1">
    <citation type="submission" date="2023-05" db="EMBL/GenBank/DDBJ databases">
        <title>B98-5 Cell Line De Novo Hybrid Assembly: An Optical Mapping Approach.</title>
        <authorList>
            <person name="Kananen K."/>
            <person name="Auerbach J.A."/>
            <person name="Kautto E."/>
            <person name="Blachly J.S."/>
        </authorList>
    </citation>
    <scope>NUCLEOTIDE SEQUENCE [LARGE SCALE GENOMIC DNA]</scope>
    <source>
        <strain evidence="2">B95-8</strain>
        <tissue evidence="2">Cell line</tissue>
    </source>
</reference>
<protein>
    <recommendedName>
        <fullName evidence="4">Nucleolar and coiled-body phosphoprotein 1</fullName>
    </recommendedName>
</protein>
<keyword evidence="3" id="KW-1185">Reference proteome</keyword>
<feature type="compositionally biased region" description="Polar residues" evidence="1">
    <location>
        <begin position="351"/>
        <end position="365"/>
    </location>
</feature>
<dbReference type="PANTHER" id="PTHR47827:SF4">
    <property type="entry name" value="PROTEIN ENL"/>
    <property type="match status" value="1"/>
</dbReference>
<evidence type="ECO:0000256" key="1">
    <source>
        <dbReference type="SAM" id="MobiDB-lite"/>
    </source>
</evidence>
<dbReference type="Proteomes" id="UP001266305">
    <property type="component" value="Unassembled WGS sequence"/>
</dbReference>
<feature type="region of interest" description="Disordered" evidence="1">
    <location>
        <begin position="42"/>
        <end position="233"/>
    </location>
</feature>
<feature type="compositionally biased region" description="Basic and acidic residues" evidence="1">
    <location>
        <begin position="60"/>
        <end position="123"/>
    </location>
</feature>
<feature type="compositionally biased region" description="Basic and acidic residues" evidence="1">
    <location>
        <begin position="183"/>
        <end position="213"/>
    </location>
</feature>
<dbReference type="PANTHER" id="PTHR47827">
    <property type="entry name" value="AHD DOMAIN-CONTAINING PROTEIN"/>
    <property type="match status" value="1"/>
</dbReference>
<evidence type="ECO:0008006" key="4">
    <source>
        <dbReference type="Google" id="ProtNLM"/>
    </source>
</evidence>
<evidence type="ECO:0000313" key="3">
    <source>
        <dbReference type="Proteomes" id="UP001266305"/>
    </source>
</evidence>
<name>A0ABQ9TQV6_SAGOE</name>
<feature type="compositionally biased region" description="Pro residues" evidence="1">
    <location>
        <begin position="130"/>
        <end position="141"/>
    </location>
</feature>
<sequence length="365" mass="38932">MRGRAASSAPSGLPSTPQFQQSLCFSRAQLRGVSAGVGVAIVDANKESSKASKPHKVTKEHRERPRKDSESKSSSKELEREQAKSSKDSSRKLGEGRLPKEEKAPPPKAAFKEPKMALKETKLESTSPKGGPPPPPPPPPRASSKRPATADSPKPSAKKQKKSSSKGSRSAPSTSPRTSSSFSDKKPVKDKSSTRGEKVKAESEPREAKKALEVEESNSEDEASFKSEQPSARAQVLAAVVPVVGRCVSRRGQPGLELDPSANGVSGTLTIVWRVNGEGFGQPLAMRSNWACPAPFLGGEWGQEHPAHPHLSHTPVTCRCSHLAPPVSELGVKTPLREWPCHHEAAGLSHSPASGQSQRTTSDMT</sequence>
<accession>A0ABQ9TQV6</accession>
<organism evidence="2 3">
    <name type="scientific">Saguinus oedipus</name>
    <name type="common">Cotton-top tamarin</name>
    <name type="synonym">Oedipomidas oedipus</name>
    <dbReference type="NCBI Taxonomy" id="9490"/>
    <lineage>
        <taxon>Eukaryota</taxon>
        <taxon>Metazoa</taxon>
        <taxon>Chordata</taxon>
        <taxon>Craniata</taxon>
        <taxon>Vertebrata</taxon>
        <taxon>Euteleostomi</taxon>
        <taxon>Mammalia</taxon>
        <taxon>Eutheria</taxon>
        <taxon>Euarchontoglires</taxon>
        <taxon>Primates</taxon>
        <taxon>Haplorrhini</taxon>
        <taxon>Platyrrhini</taxon>
        <taxon>Cebidae</taxon>
        <taxon>Callitrichinae</taxon>
        <taxon>Saguinus</taxon>
    </lineage>
</organism>
<dbReference type="EMBL" id="JASSZA010000019">
    <property type="protein sequence ID" value="KAK2087163.1"/>
    <property type="molecule type" value="Genomic_DNA"/>
</dbReference>
<comment type="caution">
    <text evidence="2">The sequence shown here is derived from an EMBL/GenBank/DDBJ whole genome shotgun (WGS) entry which is preliminary data.</text>
</comment>
<evidence type="ECO:0000313" key="2">
    <source>
        <dbReference type="EMBL" id="KAK2087163.1"/>
    </source>
</evidence>
<proteinExistence type="predicted"/>
<feature type="compositionally biased region" description="Low complexity" evidence="1">
    <location>
        <begin position="165"/>
        <end position="182"/>
    </location>
</feature>